<keyword evidence="3" id="KW-0238">DNA-binding</keyword>
<evidence type="ECO:0000256" key="3">
    <source>
        <dbReference type="ARBA" id="ARBA00023125"/>
    </source>
</evidence>
<dbReference type="InterPro" id="IPR000847">
    <property type="entry name" value="LysR_HTH_N"/>
</dbReference>
<comment type="caution">
    <text evidence="6">The sequence shown here is derived from an EMBL/GenBank/DDBJ whole genome shotgun (WGS) entry which is preliminary data.</text>
</comment>
<evidence type="ECO:0000256" key="1">
    <source>
        <dbReference type="ARBA" id="ARBA00009437"/>
    </source>
</evidence>
<dbReference type="RefSeq" id="WP_159660768.1">
    <property type="nucleotide sequence ID" value="NZ_AQPF01000015.1"/>
</dbReference>
<evidence type="ECO:0000313" key="6">
    <source>
        <dbReference type="EMBL" id="KAF0805554.1"/>
    </source>
</evidence>
<dbReference type="InterPro" id="IPR036390">
    <property type="entry name" value="WH_DNA-bd_sf"/>
</dbReference>
<organism evidence="6 7">
    <name type="scientific">Alcanivorax xiamenensis</name>
    <dbReference type="NCBI Taxonomy" id="1177156"/>
    <lineage>
        <taxon>Bacteria</taxon>
        <taxon>Pseudomonadati</taxon>
        <taxon>Pseudomonadota</taxon>
        <taxon>Gammaproteobacteria</taxon>
        <taxon>Oceanospirillales</taxon>
        <taxon>Alcanivoracaceae</taxon>
        <taxon>Alcanivorax</taxon>
    </lineage>
</organism>
<dbReference type="Gene3D" id="3.40.190.290">
    <property type="match status" value="1"/>
</dbReference>
<dbReference type="PANTHER" id="PTHR30537:SF31">
    <property type="entry name" value="TRANSCRIPTIONAL REGULATOR, LYSR FAMILY"/>
    <property type="match status" value="1"/>
</dbReference>
<reference evidence="6 7" key="1">
    <citation type="submission" date="2012-09" db="EMBL/GenBank/DDBJ databases">
        <title>Genome Sequence of alkane-degrading Bacterium Alcanivorax sp. 6-D-6.</title>
        <authorList>
            <person name="Lai Q."/>
            <person name="Shao Z."/>
        </authorList>
    </citation>
    <scope>NUCLEOTIDE SEQUENCE [LARGE SCALE GENOMIC DNA]</scope>
    <source>
        <strain evidence="6 7">6-D-6</strain>
    </source>
</reference>
<keyword evidence="2" id="KW-0805">Transcription regulation</keyword>
<dbReference type="CDD" id="cd08473">
    <property type="entry name" value="PBP2_CrgA_like_4"/>
    <property type="match status" value="1"/>
</dbReference>
<accession>A0ABQ6Y847</accession>
<feature type="domain" description="HTH lysR-type" evidence="5">
    <location>
        <begin position="1"/>
        <end position="59"/>
    </location>
</feature>
<evidence type="ECO:0000256" key="4">
    <source>
        <dbReference type="ARBA" id="ARBA00023163"/>
    </source>
</evidence>
<evidence type="ECO:0000313" key="7">
    <source>
        <dbReference type="Proteomes" id="UP000771797"/>
    </source>
</evidence>
<dbReference type="SUPFAM" id="SSF46785">
    <property type="entry name" value="Winged helix' DNA-binding domain"/>
    <property type="match status" value="1"/>
</dbReference>
<dbReference type="Gene3D" id="1.10.10.10">
    <property type="entry name" value="Winged helix-like DNA-binding domain superfamily/Winged helix DNA-binding domain"/>
    <property type="match status" value="1"/>
</dbReference>
<dbReference type="Pfam" id="PF00126">
    <property type="entry name" value="HTH_1"/>
    <property type="match status" value="1"/>
</dbReference>
<gene>
    <name evidence="6" type="ORF">A6D6_02195</name>
</gene>
<keyword evidence="7" id="KW-1185">Reference proteome</keyword>
<evidence type="ECO:0000259" key="5">
    <source>
        <dbReference type="PROSITE" id="PS50931"/>
    </source>
</evidence>
<dbReference type="SUPFAM" id="SSF53850">
    <property type="entry name" value="Periplasmic binding protein-like II"/>
    <property type="match status" value="1"/>
</dbReference>
<dbReference type="NCBIfam" id="NF011573">
    <property type="entry name" value="PRK14997.1"/>
    <property type="match status" value="1"/>
</dbReference>
<dbReference type="Proteomes" id="UP000771797">
    <property type="component" value="Unassembled WGS sequence"/>
</dbReference>
<comment type="similarity">
    <text evidence="1">Belongs to the LysR transcriptional regulatory family.</text>
</comment>
<evidence type="ECO:0000256" key="2">
    <source>
        <dbReference type="ARBA" id="ARBA00023015"/>
    </source>
</evidence>
<dbReference type="InterPro" id="IPR005119">
    <property type="entry name" value="LysR_subst-bd"/>
</dbReference>
<proteinExistence type="inferred from homology"/>
<name>A0ABQ6Y847_9GAMM</name>
<dbReference type="PROSITE" id="PS50931">
    <property type="entry name" value="HTH_LYSR"/>
    <property type="match status" value="1"/>
</dbReference>
<protein>
    <submittedName>
        <fullName evidence="6">LysR family transcriptional regulator</fullName>
    </submittedName>
</protein>
<keyword evidence="4" id="KW-0804">Transcription</keyword>
<dbReference type="PANTHER" id="PTHR30537">
    <property type="entry name" value="HTH-TYPE TRANSCRIPTIONAL REGULATOR"/>
    <property type="match status" value="1"/>
</dbReference>
<dbReference type="EMBL" id="AQPF01000015">
    <property type="protein sequence ID" value="KAF0805554.1"/>
    <property type="molecule type" value="Genomic_DNA"/>
</dbReference>
<dbReference type="InterPro" id="IPR058163">
    <property type="entry name" value="LysR-type_TF_proteobact-type"/>
</dbReference>
<sequence>MENLNDLYYYVKTVEHGGFAPAGRAIGQPKSKLSRRVAALEERLGVRLLHRSTRHFSVTEIGRTYYDHCKAMLVEAEAAQDAIDSVRASPRGVIRLTCPVTLLHVHIGTFLADFMTRYPEITVHLEATNRRVDVINEGIDVAIRVRPPPLEDSDLVLKVLSDRHPAMVAGPALVARHGLPAAPEALGEWPSLALSSPQPSYVWVLYGPGEHKATVPHHPRFVTTDMIALRRAAVAGVGVVQLPLLAVRQQLEEGSLIHLLPDWAPRRDIIHAVFPSRRGLLPAVRTLIDELALFYQSFEER</sequence>
<dbReference type="Pfam" id="PF03466">
    <property type="entry name" value="LysR_substrate"/>
    <property type="match status" value="1"/>
</dbReference>
<dbReference type="InterPro" id="IPR036388">
    <property type="entry name" value="WH-like_DNA-bd_sf"/>
</dbReference>